<accession>A0A3D9ZLD4</accession>
<feature type="compositionally biased region" description="Low complexity" evidence="1">
    <location>
        <begin position="126"/>
        <end position="138"/>
    </location>
</feature>
<feature type="transmembrane region" description="Helical" evidence="2">
    <location>
        <begin position="6"/>
        <end position="26"/>
    </location>
</feature>
<dbReference type="AlphaFoldDB" id="A0A3D9ZLD4"/>
<keyword evidence="2" id="KW-0812">Transmembrane</keyword>
<dbReference type="InterPro" id="IPR036259">
    <property type="entry name" value="MFS_trans_sf"/>
</dbReference>
<evidence type="ECO:0000313" key="4">
    <source>
        <dbReference type="Proteomes" id="UP000256913"/>
    </source>
</evidence>
<keyword evidence="2" id="KW-0472">Membrane</keyword>
<dbReference type="Proteomes" id="UP000256913">
    <property type="component" value="Unassembled WGS sequence"/>
</dbReference>
<organism evidence="3 4">
    <name type="scientific">Asanoa ferruginea</name>
    <dbReference type="NCBI Taxonomy" id="53367"/>
    <lineage>
        <taxon>Bacteria</taxon>
        <taxon>Bacillati</taxon>
        <taxon>Actinomycetota</taxon>
        <taxon>Actinomycetes</taxon>
        <taxon>Micromonosporales</taxon>
        <taxon>Micromonosporaceae</taxon>
        <taxon>Asanoa</taxon>
    </lineage>
</organism>
<keyword evidence="4" id="KW-1185">Reference proteome</keyword>
<comment type="caution">
    <text evidence="3">The sequence shown here is derived from an EMBL/GenBank/DDBJ whole genome shotgun (WGS) entry which is preliminary data.</text>
</comment>
<evidence type="ECO:0000313" key="3">
    <source>
        <dbReference type="EMBL" id="REF98017.1"/>
    </source>
</evidence>
<dbReference type="Gene3D" id="1.20.1250.20">
    <property type="entry name" value="MFS general substrate transporter like domains"/>
    <property type="match status" value="1"/>
</dbReference>
<evidence type="ECO:0000256" key="1">
    <source>
        <dbReference type="SAM" id="MobiDB-lite"/>
    </source>
</evidence>
<feature type="transmembrane region" description="Helical" evidence="2">
    <location>
        <begin position="47"/>
        <end position="66"/>
    </location>
</feature>
<proteinExistence type="predicted"/>
<evidence type="ECO:0000256" key="2">
    <source>
        <dbReference type="SAM" id="Phobius"/>
    </source>
</evidence>
<dbReference type="SUPFAM" id="SSF103473">
    <property type="entry name" value="MFS general substrate transporter"/>
    <property type="match status" value="1"/>
</dbReference>
<feature type="region of interest" description="Disordered" evidence="1">
    <location>
        <begin position="109"/>
        <end position="138"/>
    </location>
</feature>
<gene>
    <name evidence="3" type="ORF">DFJ67_4026</name>
</gene>
<protein>
    <recommendedName>
        <fullName evidence="5">MFS transporter</fullName>
    </recommendedName>
</protein>
<keyword evidence="2" id="KW-1133">Transmembrane helix</keyword>
<reference evidence="3 4" key="1">
    <citation type="submission" date="2018-08" db="EMBL/GenBank/DDBJ databases">
        <title>Sequencing the genomes of 1000 actinobacteria strains.</title>
        <authorList>
            <person name="Klenk H.-P."/>
        </authorList>
    </citation>
    <scope>NUCLEOTIDE SEQUENCE [LARGE SCALE GENOMIC DNA]</scope>
    <source>
        <strain evidence="3 4">DSM 44099</strain>
    </source>
</reference>
<feature type="transmembrane region" description="Helical" evidence="2">
    <location>
        <begin position="72"/>
        <end position="92"/>
    </location>
</feature>
<sequence length="138" mass="13757">MPASAPLLAISYGLSLAALGFLNPVWESVVQQHVAPDRLARVNSWDMLISFSAMPLGMALAPLASSASGGEALPLVIAAVLVAVAMISTVFAPGVRQLSLNLGPARSARIPSPDAGGTDESVAQRSPAAAGAGPTGSA</sequence>
<evidence type="ECO:0008006" key="5">
    <source>
        <dbReference type="Google" id="ProtNLM"/>
    </source>
</evidence>
<dbReference type="OrthoDB" id="3539228at2"/>
<dbReference type="RefSeq" id="WP_116069367.1">
    <property type="nucleotide sequence ID" value="NZ_BONB01000025.1"/>
</dbReference>
<name>A0A3D9ZLD4_9ACTN</name>
<dbReference type="EMBL" id="QUMQ01000001">
    <property type="protein sequence ID" value="REF98017.1"/>
    <property type="molecule type" value="Genomic_DNA"/>
</dbReference>